<gene>
    <name evidence="2" type="ORF">O6P43_004809</name>
</gene>
<protein>
    <submittedName>
        <fullName evidence="2">Glycosyltransferase</fullName>
    </submittedName>
</protein>
<dbReference type="KEGG" id="qsa:O6P43_004809"/>
<evidence type="ECO:0000313" key="2">
    <source>
        <dbReference type="EMBL" id="KAJ7974790.1"/>
    </source>
</evidence>
<dbReference type="Pfam" id="PF03407">
    <property type="entry name" value="Nucleotid_trans"/>
    <property type="match status" value="1"/>
</dbReference>
<dbReference type="InterPro" id="IPR044821">
    <property type="entry name" value="At1g28695/At4g15970-like"/>
</dbReference>
<evidence type="ECO:0000313" key="3">
    <source>
        <dbReference type="Proteomes" id="UP001163823"/>
    </source>
</evidence>
<sequence>MKMTAMGFRKLSLYLSLAAFLIVLLCFLFSYSSNPTERGPERRRIVLNTRSTYEMERLKLVEVLKRATMPDRTVILTILDQAWARPGSVLHLFLESFRVGQGTQKLLNHLVVIAMDSQAFEICNSVLPHCIHPSAFGSNFDTKNQFISNPNHKLRNHIKNNILLEVLDLGYNIIFTDADVMWFRNPLSHFIPEHELTISCSFPPSDEQNRGQIPDGGVFFLKANEISSEIFLYWKLLRVLYPDYHIDEPLCDFIMQNPDLTKTFGMRIAYVSPMYFDGFCQVNKDMSEVYTMHANCCDDLDSKVQDLRLVLDDWINFTAGSSVNTTSGPLSSSWRAPKKCSG</sequence>
<feature type="domain" description="Nucleotide-diphospho-sugar transferase" evidence="1">
    <location>
        <begin position="106"/>
        <end position="307"/>
    </location>
</feature>
<dbReference type="PANTHER" id="PTHR46038:SF37">
    <property type="entry name" value="GLYCOSYLTRANSFERASE"/>
    <property type="match status" value="1"/>
</dbReference>
<keyword evidence="3" id="KW-1185">Reference proteome</keyword>
<dbReference type="PANTHER" id="PTHR46038">
    <property type="entry name" value="EXPRESSED PROTEIN-RELATED"/>
    <property type="match status" value="1"/>
</dbReference>
<dbReference type="InterPro" id="IPR005069">
    <property type="entry name" value="Nucl-diP-sugar_transferase"/>
</dbReference>
<organism evidence="2 3">
    <name type="scientific">Quillaja saponaria</name>
    <name type="common">Soap bark tree</name>
    <dbReference type="NCBI Taxonomy" id="32244"/>
    <lineage>
        <taxon>Eukaryota</taxon>
        <taxon>Viridiplantae</taxon>
        <taxon>Streptophyta</taxon>
        <taxon>Embryophyta</taxon>
        <taxon>Tracheophyta</taxon>
        <taxon>Spermatophyta</taxon>
        <taxon>Magnoliopsida</taxon>
        <taxon>eudicotyledons</taxon>
        <taxon>Gunneridae</taxon>
        <taxon>Pentapetalae</taxon>
        <taxon>rosids</taxon>
        <taxon>fabids</taxon>
        <taxon>Fabales</taxon>
        <taxon>Quillajaceae</taxon>
        <taxon>Quillaja</taxon>
    </lineage>
</organism>
<reference evidence="2" key="1">
    <citation type="journal article" date="2023" name="Science">
        <title>Elucidation of the pathway for biosynthesis of saponin adjuvants from the soapbark tree.</title>
        <authorList>
            <person name="Reed J."/>
            <person name="Orme A."/>
            <person name="El-Demerdash A."/>
            <person name="Owen C."/>
            <person name="Martin L.B.B."/>
            <person name="Misra R.C."/>
            <person name="Kikuchi S."/>
            <person name="Rejzek M."/>
            <person name="Martin A.C."/>
            <person name="Harkess A."/>
            <person name="Leebens-Mack J."/>
            <person name="Louveau T."/>
            <person name="Stephenson M.J."/>
            <person name="Osbourn A."/>
        </authorList>
    </citation>
    <scope>NUCLEOTIDE SEQUENCE</scope>
    <source>
        <strain evidence="2">S10</strain>
    </source>
</reference>
<dbReference type="AlphaFoldDB" id="A0AAD7Q4L8"/>
<accession>A0AAD7Q4L8</accession>
<dbReference type="EMBL" id="JARAOO010000003">
    <property type="protein sequence ID" value="KAJ7974790.1"/>
    <property type="molecule type" value="Genomic_DNA"/>
</dbReference>
<evidence type="ECO:0000259" key="1">
    <source>
        <dbReference type="Pfam" id="PF03407"/>
    </source>
</evidence>
<dbReference type="Proteomes" id="UP001163823">
    <property type="component" value="Chromosome 3"/>
</dbReference>
<name>A0AAD7Q4L8_QUISA</name>
<comment type="caution">
    <text evidence="2">The sequence shown here is derived from an EMBL/GenBank/DDBJ whole genome shotgun (WGS) entry which is preliminary data.</text>
</comment>
<proteinExistence type="predicted"/>